<evidence type="ECO:0000313" key="3">
    <source>
        <dbReference type="Proteomes" id="UP000631114"/>
    </source>
</evidence>
<dbReference type="InterPro" id="IPR024975">
    <property type="entry name" value="NOV_C"/>
</dbReference>
<sequence>MLLQCGLLDETNYSSSKTISHVYEGLHDFFVDRKCKVSRDPPSWSYMRSWCRCQSCVAFTALVFTPNEYQAAITGRTGEFVAFKYFTDKGEPEKRSEYIEVKATKSAKKDWFAISTRGWQFAVEKGESFSIAHVVLVGPNIAKNFDSLTLLACDTDALSFPLQEETSKTPVSKKGCVAFVGYMPGGGKFWETRMKQMILHILDHQPPVDENLLIVGVKRSEMVDNVLHELFQNGDVAL</sequence>
<dbReference type="AlphaFoldDB" id="A0A835HR69"/>
<dbReference type="GO" id="GO:0009793">
    <property type="term" value="P:embryo development ending in seed dormancy"/>
    <property type="evidence" value="ECO:0007669"/>
    <property type="project" value="TreeGrafter"/>
</dbReference>
<protein>
    <recommendedName>
        <fullName evidence="1">Protein NO VEIN C-terminal domain-containing protein</fullName>
    </recommendedName>
</protein>
<dbReference type="Pfam" id="PF13020">
    <property type="entry name" value="NOV_C"/>
    <property type="match status" value="1"/>
</dbReference>
<dbReference type="GO" id="GO:0048364">
    <property type="term" value="P:root development"/>
    <property type="evidence" value="ECO:0007669"/>
    <property type="project" value="TreeGrafter"/>
</dbReference>
<organism evidence="2 3">
    <name type="scientific">Coptis chinensis</name>
    <dbReference type="NCBI Taxonomy" id="261450"/>
    <lineage>
        <taxon>Eukaryota</taxon>
        <taxon>Viridiplantae</taxon>
        <taxon>Streptophyta</taxon>
        <taxon>Embryophyta</taxon>
        <taxon>Tracheophyta</taxon>
        <taxon>Spermatophyta</taxon>
        <taxon>Magnoliopsida</taxon>
        <taxon>Ranunculales</taxon>
        <taxon>Ranunculaceae</taxon>
        <taxon>Coptidoideae</taxon>
        <taxon>Coptis</taxon>
    </lineage>
</organism>
<dbReference type="PANTHER" id="PTHR32387">
    <property type="entry name" value="WU:FJ29H11"/>
    <property type="match status" value="1"/>
</dbReference>
<proteinExistence type="predicted"/>
<keyword evidence="3" id="KW-1185">Reference proteome</keyword>
<evidence type="ECO:0000259" key="1">
    <source>
        <dbReference type="Pfam" id="PF13020"/>
    </source>
</evidence>
<dbReference type="InterPro" id="IPR052957">
    <property type="entry name" value="Auxin_embryo_med"/>
</dbReference>
<dbReference type="GO" id="GO:0010305">
    <property type="term" value="P:leaf vascular tissue pattern formation"/>
    <property type="evidence" value="ECO:0007669"/>
    <property type="project" value="TreeGrafter"/>
</dbReference>
<gene>
    <name evidence="2" type="ORF">IFM89_005901</name>
</gene>
<evidence type="ECO:0000313" key="2">
    <source>
        <dbReference type="EMBL" id="KAF9604320.1"/>
    </source>
</evidence>
<accession>A0A835HR69</accession>
<name>A0A835HR69_9MAGN</name>
<dbReference type="GO" id="GO:0005634">
    <property type="term" value="C:nucleus"/>
    <property type="evidence" value="ECO:0007669"/>
    <property type="project" value="TreeGrafter"/>
</dbReference>
<dbReference type="Proteomes" id="UP000631114">
    <property type="component" value="Unassembled WGS sequence"/>
</dbReference>
<comment type="caution">
    <text evidence="2">The sequence shown here is derived from an EMBL/GenBank/DDBJ whole genome shotgun (WGS) entry which is preliminary data.</text>
</comment>
<dbReference type="OrthoDB" id="1262810at2759"/>
<dbReference type="EMBL" id="JADFTS010000005">
    <property type="protein sequence ID" value="KAF9604320.1"/>
    <property type="molecule type" value="Genomic_DNA"/>
</dbReference>
<dbReference type="PANTHER" id="PTHR32387:SF0">
    <property type="entry name" value="PROTEIN NO VEIN"/>
    <property type="match status" value="1"/>
</dbReference>
<reference evidence="2 3" key="1">
    <citation type="submission" date="2020-10" db="EMBL/GenBank/DDBJ databases">
        <title>The Coptis chinensis genome and diversification of protoberbering-type alkaloids.</title>
        <authorList>
            <person name="Wang B."/>
            <person name="Shu S."/>
            <person name="Song C."/>
            <person name="Liu Y."/>
        </authorList>
    </citation>
    <scope>NUCLEOTIDE SEQUENCE [LARGE SCALE GENOMIC DNA]</scope>
    <source>
        <strain evidence="2">HL-2020</strain>
        <tissue evidence="2">Leaf</tissue>
    </source>
</reference>
<feature type="domain" description="Protein NO VEIN C-terminal" evidence="1">
    <location>
        <begin position="92"/>
        <end position="138"/>
    </location>
</feature>